<feature type="domain" description="DUF7952" evidence="7">
    <location>
        <begin position="174"/>
        <end position="304"/>
    </location>
</feature>
<reference evidence="8" key="1">
    <citation type="submission" date="2022-07" db="EMBL/GenBank/DDBJ databases">
        <authorList>
            <person name="Macas J."/>
            <person name="Novak P."/>
            <person name="Neumann P."/>
        </authorList>
    </citation>
    <scope>NUCLEOTIDE SEQUENCE</scope>
</reference>
<gene>
    <name evidence="8" type="ORF">CEPIT_LOCUS19518</name>
</gene>
<dbReference type="Pfam" id="PF24662">
    <property type="entry name" value="DUF7650"/>
    <property type="match status" value="1"/>
</dbReference>
<evidence type="ECO:0000256" key="5">
    <source>
        <dbReference type="SAM" id="MobiDB-lite"/>
    </source>
</evidence>
<dbReference type="EMBL" id="CAMAPF010000182">
    <property type="protein sequence ID" value="CAH9111455.1"/>
    <property type="molecule type" value="Genomic_DNA"/>
</dbReference>
<dbReference type="InterPro" id="IPR057712">
    <property type="entry name" value="DUF7952"/>
</dbReference>
<feature type="compositionally biased region" description="Basic and acidic residues" evidence="5">
    <location>
        <begin position="664"/>
        <end position="673"/>
    </location>
</feature>
<dbReference type="Proteomes" id="UP001152523">
    <property type="component" value="Unassembled WGS sequence"/>
</dbReference>
<dbReference type="GO" id="GO:0003714">
    <property type="term" value="F:transcription corepressor activity"/>
    <property type="evidence" value="ECO:0007669"/>
    <property type="project" value="TreeGrafter"/>
</dbReference>
<evidence type="ECO:0000256" key="1">
    <source>
        <dbReference type="ARBA" id="ARBA00004123"/>
    </source>
</evidence>
<proteinExistence type="predicted"/>
<accession>A0AAV0DWB5</accession>
<name>A0AAV0DWB5_9ASTE</name>
<evidence type="ECO:0000259" key="7">
    <source>
        <dbReference type="Pfam" id="PF25826"/>
    </source>
</evidence>
<comment type="subcellular location">
    <subcellularLocation>
        <location evidence="1">Nucleus</location>
    </subcellularLocation>
</comment>
<comment type="caution">
    <text evidence="8">The sequence shown here is derived from an EMBL/GenBank/DDBJ whole genome shotgun (WGS) entry which is preliminary data.</text>
</comment>
<evidence type="ECO:0000256" key="2">
    <source>
        <dbReference type="ARBA" id="ARBA00023015"/>
    </source>
</evidence>
<feature type="compositionally biased region" description="Low complexity" evidence="5">
    <location>
        <begin position="524"/>
        <end position="533"/>
    </location>
</feature>
<feature type="region of interest" description="Disordered" evidence="5">
    <location>
        <begin position="659"/>
        <end position="688"/>
    </location>
</feature>
<protein>
    <recommendedName>
        <fullName evidence="10">SANT domain-containing protein</fullName>
    </recommendedName>
</protein>
<dbReference type="GO" id="GO:0005634">
    <property type="term" value="C:nucleus"/>
    <property type="evidence" value="ECO:0007669"/>
    <property type="project" value="UniProtKB-SubCell"/>
</dbReference>
<keyword evidence="2" id="KW-0805">Transcription regulation</keyword>
<evidence type="ECO:0008006" key="10">
    <source>
        <dbReference type="Google" id="ProtNLM"/>
    </source>
</evidence>
<dbReference type="InterPro" id="IPR056067">
    <property type="entry name" value="DUF7650"/>
</dbReference>
<feature type="region of interest" description="Disordered" evidence="5">
    <location>
        <begin position="707"/>
        <end position="739"/>
    </location>
</feature>
<dbReference type="SUPFAM" id="SSF46689">
    <property type="entry name" value="Homeodomain-like"/>
    <property type="match status" value="1"/>
</dbReference>
<dbReference type="Pfam" id="PF25826">
    <property type="entry name" value="DUF7952"/>
    <property type="match status" value="1"/>
</dbReference>
<dbReference type="InterPro" id="IPR009057">
    <property type="entry name" value="Homeodomain-like_sf"/>
</dbReference>
<evidence type="ECO:0000313" key="8">
    <source>
        <dbReference type="EMBL" id="CAH9111455.1"/>
    </source>
</evidence>
<feature type="region of interest" description="Disordered" evidence="5">
    <location>
        <begin position="435"/>
        <end position="464"/>
    </location>
</feature>
<evidence type="ECO:0000256" key="3">
    <source>
        <dbReference type="ARBA" id="ARBA00023163"/>
    </source>
</evidence>
<evidence type="ECO:0000259" key="6">
    <source>
        <dbReference type="Pfam" id="PF24662"/>
    </source>
</evidence>
<feature type="domain" description="DUF7650" evidence="6">
    <location>
        <begin position="342"/>
        <end position="428"/>
    </location>
</feature>
<feature type="compositionally biased region" description="Polar residues" evidence="5">
    <location>
        <begin position="679"/>
        <end position="688"/>
    </location>
</feature>
<dbReference type="AlphaFoldDB" id="A0AAV0DWB5"/>
<dbReference type="PANTHER" id="PTHR13859:SF11">
    <property type="entry name" value="GRUNGE, ISOFORM J"/>
    <property type="match status" value="1"/>
</dbReference>
<keyword evidence="3" id="KW-0804">Transcription</keyword>
<evidence type="ECO:0000256" key="4">
    <source>
        <dbReference type="ARBA" id="ARBA00023242"/>
    </source>
</evidence>
<sequence>MDGTSKSTEVYPSERSSGSNYIFEDPELFPRVGTEYQAEIPPLLDMCGYGQLASESYNISIKHDISNSYPMDLPIPVMWIYDESEEKRGELKEACGNGSGSLRSENNKKGRITSDSVNGGTKTVSLLDFMENGEKSDGIQCVPSVVLSEIIGQKAHTDHWDGCYLVPGIPNEDWNGIEYSSFLLGLYIFGKNLSVVSRLIGSKNMGDILSYYYGKFYRSRDYQRWSDCRKVKGRRCIYGQRIFMGWRQQELMSRLSSRVSEECYHMLAEISKLFGDGKMTLEEYVFCLKEKVGINNFVEAVALGKGKKDLTGTALESTKANPSLPVRSEVPIGKACSSLTTTEIVKLLTGNFRLSKARSNDLFWEAIWPRLLARGWHSEQPSDVVYAGTKQSLVFLVPGVKKFSRRLEKGIHFFDSVADVLQKVASSPSLLELEVNPDDGGSLNGKCSTDPEIGEDPEVSLNPRRHSYLQPRSSTQKHNYMTFTVVDTSLYTGEGIVRVRELRSLPIVPLSFTPCGPRSEESSSDSVEGGSVETYYGQPNDGFDVLNNQLSNGPVSVVMEEVSTLDTQLPDISCLKNYKEEQSSCDKNANVCQVSSQTMDVQSSHEVKLHEMSNLSSITNYKESIHNSQSTVIDELLNRGEIGHSSFVVGLSHSSLSDSSAACDSEKSSERNPIKNTHGPAQSVDNSSVIPDKQFIKNVLHKCDNIVPGAKPSSPSEGAAITANQPAIASRRQSTRNRPSAKVLEAFAYGFLGTSNKRKGGNGSTATASRRVRRKNKDSIPLETVAVDHNNFVCHMEANMDGTHNDNMEMLGKSDNFVVHEFQVMQSDM</sequence>
<keyword evidence="4" id="KW-0539">Nucleus</keyword>
<keyword evidence="9" id="KW-1185">Reference proteome</keyword>
<organism evidence="8 9">
    <name type="scientific">Cuscuta epithymum</name>
    <dbReference type="NCBI Taxonomy" id="186058"/>
    <lineage>
        <taxon>Eukaryota</taxon>
        <taxon>Viridiplantae</taxon>
        <taxon>Streptophyta</taxon>
        <taxon>Embryophyta</taxon>
        <taxon>Tracheophyta</taxon>
        <taxon>Spermatophyta</taxon>
        <taxon>Magnoliopsida</taxon>
        <taxon>eudicotyledons</taxon>
        <taxon>Gunneridae</taxon>
        <taxon>Pentapetalae</taxon>
        <taxon>asterids</taxon>
        <taxon>lamiids</taxon>
        <taxon>Solanales</taxon>
        <taxon>Convolvulaceae</taxon>
        <taxon>Cuscuteae</taxon>
        <taxon>Cuscuta</taxon>
        <taxon>Cuscuta subgen. Cuscuta</taxon>
    </lineage>
</organism>
<feature type="region of interest" description="Disordered" evidence="5">
    <location>
        <begin position="515"/>
        <end position="534"/>
    </location>
</feature>
<evidence type="ECO:0000313" key="9">
    <source>
        <dbReference type="Proteomes" id="UP001152523"/>
    </source>
</evidence>
<feature type="region of interest" description="Disordered" evidence="5">
    <location>
        <begin position="92"/>
        <end position="115"/>
    </location>
</feature>
<dbReference type="PANTHER" id="PTHR13859">
    <property type="entry name" value="ATROPHIN-RELATED"/>
    <property type="match status" value="1"/>
</dbReference>